<evidence type="ECO:0000256" key="1">
    <source>
        <dbReference type="SAM" id="MobiDB-lite"/>
    </source>
</evidence>
<protein>
    <submittedName>
        <fullName evidence="3">Uncharacterized protein</fullName>
    </submittedName>
</protein>
<dbReference type="Proteomes" id="UP000614047">
    <property type="component" value="Unassembled WGS sequence"/>
</dbReference>
<dbReference type="RefSeq" id="WP_197010203.1">
    <property type="nucleotide sequence ID" value="NZ_BAABES010000006.1"/>
</dbReference>
<organism evidence="3 4">
    <name type="scientific">Actinomadura viridis</name>
    <dbReference type="NCBI Taxonomy" id="58110"/>
    <lineage>
        <taxon>Bacteria</taxon>
        <taxon>Bacillati</taxon>
        <taxon>Actinomycetota</taxon>
        <taxon>Actinomycetes</taxon>
        <taxon>Streptosporangiales</taxon>
        <taxon>Thermomonosporaceae</taxon>
        <taxon>Actinomadura</taxon>
    </lineage>
</organism>
<feature type="compositionally biased region" description="Low complexity" evidence="1">
    <location>
        <begin position="156"/>
        <end position="175"/>
    </location>
</feature>
<feature type="compositionally biased region" description="Low complexity" evidence="1">
    <location>
        <begin position="122"/>
        <end position="131"/>
    </location>
</feature>
<feature type="region of interest" description="Disordered" evidence="1">
    <location>
        <begin position="109"/>
        <end position="183"/>
    </location>
</feature>
<comment type="caution">
    <text evidence="3">The sequence shown here is derived from an EMBL/GenBank/DDBJ whole genome shotgun (WGS) entry which is preliminary data.</text>
</comment>
<proteinExistence type="predicted"/>
<keyword evidence="4" id="KW-1185">Reference proteome</keyword>
<feature type="region of interest" description="Disordered" evidence="1">
    <location>
        <begin position="1"/>
        <end position="20"/>
    </location>
</feature>
<gene>
    <name evidence="3" type="ORF">IW256_001435</name>
</gene>
<dbReference type="EMBL" id="JADOUA010000001">
    <property type="protein sequence ID" value="MBG6087322.1"/>
    <property type="molecule type" value="Genomic_DNA"/>
</dbReference>
<evidence type="ECO:0000256" key="2">
    <source>
        <dbReference type="SAM" id="Phobius"/>
    </source>
</evidence>
<accession>A0A931DDT1</accession>
<evidence type="ECO:0000313" key="4">
    <source>
        <dbReference type="Proteomes" id="UP000614047"/>
    </source>
</evidence>
<keyword evidence="2" id="KW-0472">Membrane</keyword>
<feature type="transmembrane region" description="Helical" evidence="2">
    <location>
        <begin position="25"/>
        <end position="47"/>
    </location>
</feature>
<keyword evidence="2" id="KW-0812">Transmembrane</keyword>
<name>A0A931DDT1_9ACTN</name>
<reference evidence="3" key="1">
    <citation type="submission" date="2020-11" db="EMBL/GenBank/DDBJ databases">
        <title>Sequencing the genomes of 1000 actinobacteria strains.</title>
        <authorList>
            <person name="Klenk H.-P."/>
        </authorList>
    </citation>
    <scope>NUCLEOTIDE SEQUENCE</scope>
    <source>
        <strain evidence="3">DSM 43175</strain>
    </source>
</reference>
<keyword evidence="2" id="KW-1133">Transmembrane helix</keyword>
<feature type="transmembrane region" description="Helical" evidence="2">
    <location>
        <begin position="325"/>
        <end position="346"/>
    </location>
</feature>
<evidence type="ECO:0000313" key="3">
    <source>
        <dbReference type="EMBL" id="MBG6087322.1"/>
    </source>
</evidence>
<sequence length="354" mass="37185">MSGAGSGKKSGAQAPKAAGGGSSKAGCGFLVGIFLLVFVLPVLWGMYDEGVFDGDDRSVETAPVFGPRDAGRLVEQLSTAAKAQGVCYGWVVDSGRYRTIPKVIPSYSGTFRPETPVPAPSTPVAATTAPRTPRPGVTPAPRGTATGPRSPEATGRPVPRTTRPVPRTTRATPRPTESDPLEQLKRIEIERELRDLDDPGVEYGSNLGVGVDPRQVPAQCPRWVVLTADYFYSSSDQEWTYGSFDFDSSFRLSSGADDEFKRMLAQSDSDGIHGDHPIARLADAIGGMPMLVAEKGLAPPVPAPAAQQAPPAGDRLSASNTGRNIFVGIGIALIAGGVAWIGIAAVRNRRSSSS</sequence>
<dbReference type="AlphaFoldDB" id="A0A931DDT1"/>